<dbReference type="AlphaFoldDB" id="A0A0F8ZZY7"/>
<evidence type="ECO:0000313" key="3">
    <source>
        <dbReference type="EMBL" id="KKK71959.1"/>
    </source>
</evidence>
<evidence type="ECO:0008006" key="4">
    <source>
        <dbReference type="Google" id="ProtNLM"/>
    </source>
</evidence>
<feature type="compositionally biased region" description="Acidic residues" evidence="1">
    <location>
        <begin position="85"/>
        <end position="94"/>
    </location>
</feature>
<protein>
    <recommendedName>
        <fullName evidence="4">Branched-chain amino acid aminotransferase</fullName>
    </recommendedName>
</protein>
<keyword evidence="2" id="KW-0812">Transmembrane</keyword>
<name>A0A0F8ZZY7_9ZZZZ</name>
<proteinExistence type="predicted"/>
<organism evidence="3">
    <name type="scientific">marine sediment metagenome</name>
    <dbReference type="NCBI Taxonomy" id="412755"/>
    <lineage>
        <taxon>unclassified sequences</taxon>
        <taxon>metagenomes</taxon>
        <taxon>ecological metagenomes</taxon>
    </lineage>
</organism>
<accession>A0A0F8ZZY7</accession>
<dbReference type="EMBL" id="LAZR01057496">
    <property type="protein sequence ID" value="KKK71959.1"/>
    <property type="molecule type" value="Genomic_DNA"/>
</dbReference>
<sequence>MSMLHQLWADEAGFVVSTELVLVATTLAIGMIVGLATVRDQVVQELGDFALAIGNVNQSYMYEGVTGHTSATAGSDFTDQTDFCEPADGDDQPGDEPACISVEHAPSDEGAAPTSNL</sequence>
<feature type="transmembrane region" description="Helical" evidence="2">
    <location>
        <begin position="20"/>
        <end position="38"/>
    </location>
</feature>
<evidence type="ECO:0000256" key="2">
    <source>
        <dbReference type="SAM" id="Phobius"/>
    </source>
</evidence>
<keyword evidence="2" id="KW-0472">Membrane</keyword>
<reference evidence="3" key="1">
    <citation type="journal article" date="2015" name="Nature">
        <title>Complex archaea that bridge the gap between prokaryotes and eukaryotes.</title>
        <authorList>
            <person name="Spang A."/>
            <person name="Saw J.H."/>
            <person name="Jorgensen S.L."/>
            <person name="Zaremba-Niedzwiedzka K."/>
            <person name="Martijn J."/>
            <person name="Lind A.E."/>
            <person name="van Eijk R."/>
            <person name="Schleper C."/>
            <person name="Guy L."/>
            <person name="Ettema T.J."/>
        </authorList>
    </citation>
    <scope>NUCLEOTIDE SEQUENCE</scope>
</reference>
<evidence type="ECO:0000256" key="1">
    <source>
        <dbReference type="SAM" id="MobiDB-lite"/>
    </source>
</evidence>
<comment type="caution">
    <text evidence="3">The sequence shown here is derived from an EMBL/GenBank/DDBJ whole genome shotgun (WGS) entry which is preliminary data.</text>
</comment>
<keyword evidence="2" id="KW-1133">Transmembrane helix</keyword>
<feature type="region of interest" description="Disordered" evidence="1">
    <location>
        <begin position="71"/>
        <end position="117"/>
    </location>
</feature>
<gene>
    <name evidence="3" type="ORF">LCGC14_2908690</name>
</gene>
<feature type="compositionally biased region" description="Polar residues" evidence="1">
    <location>
        <begin position="71"/>
        <end position="81"/>
    </location>
</feature>